<name>A0A8S2CXW1_9BILA</name>
<gene>
    <name evidence="6" type="ORF">OVA965_LOCUS6156</name>
    <name evidence="7" type="ORF">TMI583_LOCUS6152</name>
</gene>
<dbReference type="Proteomes" id="UP000677228">
    <property type="component" value="Unassembled WGS sequence"/>
</dbReference>
<accession>A0A8S2CXW1</accession>
<dbReference type="InterPro" id="IPR005162">
    <property type="entry name" value="Retrotrans_gag_dom"/>
</dbReference>
<dbReference type="Pfam" id="PF03732">
    <property type="entry name" value="Retrotrans_gag"/>
    <property type="match status" value="1"/>
</dbReference>
<dbReference type="InterPro" id="IPR019734">
    <property type="entry name" value="TPR_rpt"/>
</dbReference>
<evidence type="ECO:0000256" key="3">
    <source>
        <dbReference type="PROSITE-ProRule" id="PRU00339"/>
    </source>
</evidence>
<dbReference type="SUPFAM" id="SSF48452">
    <property type="entry name" value="TPR-like"/>
    <property type="match status" value="1"/>
</dbReference>
<dbReference type="EMBL" id="CAJOBA010001814">
    <property type="protein sequence ID" value="CAF3615764.1"/>
    <property type="molecule type" value="Genomic_DNA"/>
</dbReference>
<feature type="region of interest" description="Disordered" evidence="4">
    <location>
        <begin position="359"/>
        <end position="389"/>
    </location>
</feature>
<dbReference type="SUPFAM" id="SSF56399">
    <property type="entry name" value="ADP-ribosylation"/>
    <property type="match status" value="1"/>
</dbReference>
<sequence>MHNAFRFMRPPVIEQPPITKINLDCQTGQLLTGEETSVALNFTKSVEATADVHQVMFRIKVDTRVETKPYSDISHLSYFKDGEEEVLIMLGEIFRIDEVRFDDEKEVWVIKLTMCSENENELRDEFDYYRQQMGEHIDLASLGGLMYKMGEYDKAIVFFNRDLEEDPNSSVSYTGLGNVAIERGEIDVALEYYSKALEMDLKTLSPHHPHIANDYMNLGIAYYEKDLYDKTLEYYEKALKINLKAYGEEYADVAHVYHKMSSAFEEKKEVTIAPLIPTAVSAAAPAAAVAITQGPKIIPATAPAAAPRPTPAPASRAPTETAPRPPPIVTSPLMPPIVTPAAAPTAAVAIAQGPKIIPAAPPTTAPAAAPRPAPAPAPRAPTEAAPRPPSIVAGRRRLEPEFFLHSSLWVITHRFRLTSAQQQAIFTEETQRLGNIQIEQTNNNQAQNASLICYHPSQVIMASKIVQTLLAKKLEEAPKFEGKFEENVLKWLKSIGNAFKLATLDDSTKLALIANYLDGEASEWYRSNMDDLDTWSKFCTEIAKTYLSPAAKQLAAQQLQSRRQGLQESVMHYYNDILQLCETMDNQMTDQSKLIYLLQGLKLSLHKEVARQEPKTPLEFIQVAQKEERLDQSY</sequence>
<dbReference type="PANTHER" id="PTHR45641">
    <property type="entry name" value="TETRATRICOPEPTIDE REPEAT PROTEIN (AFU_ORTHOLOGUE AFUA_6G03870)"/>
    <property type="match status" value="1"/>
</dbReference>
<dbReference type="PROSITE" id="PS50293">
    <property type="entry name" value="TPR_REGION"/>
    <property type="match status" value="1"/>
</dbReference>
<protein>
    <recommendedName>
        <fullName evidence="5">Retrotransposon gag domain-containing protein</fullName>
    </recommendedName>
</protein>
<dbReference type="Pfam" id="PF13424">
    <property type="entry name" value="TPR_12"/>
    <property type="match status" value="1"/>
</dbReference>
<evidence type="ECO:0000313" key="8">
    <source>
        <dbReference type="Proteomes" id="UP000677228"/>
    </source>
</evidence>
<keyword evidence="1" id="KW-0677">Repeat</keyword>
<evidence type="ECO:0000256" key="2">
    <source>
        <dbReference type="ARBA" id="ARBA00022803"/>
    </source>
</evidence>
<feature type="repeat" description="TPR" evidence="3">
    <location>
        <begin position="170"/>
        <end position="203"/>
    </location>
</feature>
<feature type="compositionally biased region" description="Low complexity" evidence="4">
    <location>
        <begin position="313"/>
        <end position="322"/>
    </location>
</feature>
<dbReference type="Gene3D" id="1.25.40.10">
    <property type="entry name" value="Tetratricopeptide repeat domain"/>
    <property type="match status" value="1"/>
</dbReference>
<comment type="caution">
    <text evidence="6">The sequence shown here is derived from an EMBL/GenBank/DDBJ whole genome shotgun (WGS) entry which is preliminary data.</text>
</comment>
<organism evidence="6 8">
    <name type="scientific">Didymodactylos carnosus</name>
    <dbReference type="NCBI Taxonomy" id="1234261"/>
    <lineage>
        <taxon>Eukaryota</taxon>
        <taxon>Metazoa</taxon>
        <taxon>Spiralia</taxon>
        <taxon>Gnathifera</taxon>
        <taxon>Rotifera</taxon>
        <taxon>Eurotatoria</taxon>
        <taxon>Bdelloidea</taxon>
        <taxon>Philodinida</taxon>
        <taxon>Philodinidae</taxon>
        <taxon>Didymodactylos</taxon>
    </lineage>
</organism>
<dbReference type="Proteomes" id="UP000682733">
    <property type="component" value="Unassembled WGS sequence"/>
</dbReference>
<dbReference type="PROSITE" id="PS50005">
    <property type="entry name" value="TPR"/>
    <property type="match status" value="3"/>
</dbReference>
<dbReference type="PANTHER" id="PTHR45641:SF1">
    <property type="entry name" value="AAA+ ATPASE DOMAIN-CONTAINING PROTEIN"/>
    <property type="match status" value="1"/>
</dbReference>
<evidence type="ECO:0000313" key="6">
    <source>
        <dbReference type="EMBL" id="CAF0831262.1"/>
    </source>
</evidence>
<reference evidence="6" key="1">
    <citation type="submission" date="2021-02" db="EMBL/GenBank/DDBJ databases">
        <authorList>
            <person name="Nowell W R."/>
        </authorList>
    </citation>
    <scope>NUCLEOTIDE SEQUENCE</scope>
</reference>
<evidence type="ECO:0000256" key="1">
    <source>
        <dbReference type="ARBA" id="ARBA00022737"/>
    </source>
</evidence>
<dbReference type="AlphaFoldDB" id="A0A8S2CXW1"/>
<evidence type="ECO:0000313" key="7">
    <source>
        <dbReference type="EMBL" id="CAF3615764.1"/>
    </source>
</evidence>
<evidence type="ECO:0000256" key="4">
    <source>
        <dbReference type="SAM" id="MobiDB-lite"/>
    </source>
</evidence>
<feature type="region of interest" description="Disordered" evidence="4">
    <location>
        <begin position="300"/>
        <end position="328"/>
    </location>
</feature>
<feature type="compositionally biased region" description="Pro residues" evidence="4">
    <location>
        <begin position="359"/>
        <end position="379"/>
    </location>
</feature>
<dbReference type="EMBL" id="CAJNOK010001814">
    <property type="protein sequence ID" value="CAF0831262.1"/>
    <property type="molecule type" value="Genomic_DNA"/>
</dbReference>
<dbReference type="InterPro" id="IPR011990">
    <property type="entry name" value="TPR-like_helical_dom_sf"/>
</dbReference>
<dbReference type="SMART" id="SM00028">
    <property type="entry name" value="TPR"/>
    <property type="match status" value="3"/>
</dbReference>
<feature type="non-terminal residue" evidence="6">
    <location>
        <position position="1"/>
    </location>
</feature>
<keyword evidence="2 3" id="KW-0802">TPR repeat</keyword>
<evidence type="ECO:0000259" key="5">
    <source>
        <dbReference type="Pfam" id="PF03732"/>
    </source>
</evidence>
<feature type="repeat" description="TPR" evidence="3">
    <location>
        <begin position="212"/>
        <end position="245"/>
    </location>
</feature>
<feature type="domain" description="Retrotransposon gag" evidence="5">
    <location>
        <begin position="512"/>
        <end position="602"/>
    </location>
</feature>
<feature type="repeat" description="TPR" evidence="3">
    <location>
        <begin position="136"/>
        <end position="169"/>
    </location>
</feature>
<proteinExistence type="predicted"/>